<sequence>MAKTKLPRRTKPTWMGDGIFGGQCFKRNCMHHGGRHVRLAAYGLAELCPRCLREFNKIVHGWPEHIGYRRMVYTKDLMYSPALGMEMDNDGANLLLNDLMAAEDKLRIHIQDWLDIAVKPDKETDSEQN</sequence>
<evidence type="ECO:0000313" key="1">
    <source>
        <dbReference type="EMBL" id="KKN08959.1"/>
    </source>
</evidence>
<protein>
    <submittedName>
        <fullName evidence="1">Uncharacterized protein</fullName>
    </submittedName>
</protein>
<dbReference type="EMBL" id="LAZR01004399">
    <property type="protein sequence ID" value="KKN08959.1"/>
    <property type="molecule type" value="Genomic_DNA"/>
</dbReference>
<dbReference type="AlphaFoldDB" id="A0A0F9MT64"/>
<organism evidence="1">
    <name type="scientific">marine sediment metagenome</name>
    <dbReference type="NCBI Taxonomy" id="412755"/>
    <lineage>
        <taxon>unclassified sequences</taxon>
        <taxon>metagenomes</taxon>
        <taxon>ecological metagenomes</taxon>
    </lineage>
</organism>
<comment type="caution">
    <text evidence="1">The sequence shown here is derived from an EMBL/GenBank/DDBJ whole genome shotgun (WGS) entry which is preliminary data.</text>
</comment>
<accession>A0A0F9MT64</accession>
<reference evidence="1" key="1">
    <citation type="journal article" date="2015" name="Nature">
        <title>Complex archaea that bridge the gap between prokaryotes and eukaryotes.</title>
        <authorList>
            <person name="Spang A."/>
            <person name="Saw J.H."/>
            <person name="Jorgensen S.L."/>
            <person name="Zaremba-Niedzwiedzka K."/>
            <person name="Martijn J."/>
            <person name="Lind A.E."/>
            <person name="van Eijk R."/>
            <person name="Schleper C."/>
            <person name="Guy L."/>
            <person name="Ettema T.J."/>
        </authorList>
    </citation>
    <scope>NUCLEOTIDE SEQUENCE</scope>
</reference>
<name>A0A0F9MT64_9ZZZZ</name>
<proteinExistence type="predicted"/>
<gene>
    <name evidence="1" type="ORF">LCGC14_1051480</name>
</gene>